<organism evidence="1">
    <name type="scientific">Magnaporthiopsis poae (strain ATCC 64411 / 73-15)</name>
    <name type="common">Kentucky bluegrass fungus</name>
    <name type="synonym">Magnaporthe poae</name>
    <dbReference type="NCBI Taxonomy" id="644358"/>
    <lineage>
        <taxon>Eukaryota</taxon>
        <taxon>Fungi</taxon>
        <taxon>Dikarya</taxon>
        <taxon>Ascomycota</taxon>
        <taxon>Pezizomycotina</taxon>
        <taxon>Sordariomycetes</taxon>
        <taxon>Sordariomycetidae</taxon>
        <taxon>Magnaporthales</taxon>
        <taxon>Magnaporthaceae</taxon>
        <taxon>Magnaporthiopsis</taxon>
    </lineage>
</organism>
<proteinExistence type="predicted"/>
<dbReference type="AlphaFoldDB" id="A0A0H2TZV8"/>
<dbReference type="EMBL" id="GL876973">
    <property type="protein sequence ID" value="KLU89443.1"/>
    <property type="molecule type" value="Genomic_DNA"/>
</dbReference>
<protein>
    <submittedName>
        <fullName evidence="1">Uncharacterized protein</fullName>
    </submittedName>
</protein>
<reference evidence="1" key="1">
    <citation type="submission" date="2010-05" db="EMBL/GenBank/DDBJ databases">
        <title>The Genome Sequence of Magnaporthe poae strain ATCC 64411.</title>
        <authorList>
            <consortium name="The Broad Institute Genome Sequencing Platform"/>
            <consortium name="Broad Institute Genome Sequencing Center for Infectious Disease"/>
            <person name="Ma L.-J."/>
            <person name="Dead R."/>
            <person name="Young S."/>
            <person name="Zeng Q."/>
            <person name="Koehrsen M."/>
            <person name="Alvarado L."/>
            <person name="Berlin A."/>
            <person name="Chapman S.B."/>
            <person name="Chen Z."/>
            <person name="Freedman E."/>
            <person name="Gellesch M."/>
            <person name="Goldberg J."/>
            <person name="Griggs A."/>
            <person name="Gujja S."/>
            <person name="Heilman E.R."/>
            <person name="Heiman D."/>
            <person name="Hepburn T."/>
            <person name="Howarth C."/>
            <person name="Jen D."/>
            <person name="Larson L."/>
            <person name="Mehta T."/>
            <person name="Neiman D."/>
            <person name="Pearson M."/>
            <person name="Roberts A."/>
            <person name="Saif S."/>
            <person name="Shea T."/>
            <person name="Shenoy N."/>
            <person name="Sisk P."/>
            <person name="Stolte C."/>
            <person name="Sykes S."/>
            <person name="Walk T."/>
            <person name="White J."/>
            <person name="Yandava C."/>
            <person name="Haas B."/>
            <person name="Nusbaum C."/>
            <person name="Birren B."/>
        </authorList>
    </citation>
    <scope>NUCLEOTIDE SEQUENCE</scope>
    <source>
        <strain evidence="1">ATCC 64411</strain>
    </source>
</reference>
<sequence length="141" mass="15799">MEFQVGSADSSTENKTLTSMISAGLIDPSTNDRLYHPKRVPWKPVAPIQCLACHFLTGEMEYMHCIEFDYLNSLGEIDMCPPVERWLWTSCEICNNFIGIHIDLTQDEEFLEVAGAAFSIDGDLRLYANLPTAPRPPSEGT</sequence>
<evidence type="ECO:0000313" key="1">
    <source>
        <dbReference type="EMBL" id="KLU89443.1"/>
    </source>
</evidence>
<name>A0A0H2TZV8_MAGP6</name>
<gene>
    <name evidence="1" type="ORF">MAPG_08414</name>
</gene>
<feature type="non-terminal residue" evidence="1">
    <location>
        <position position="141"/>
    </location>
</feature>
<reference evidence="1" key="2">
    <citation type="submission" date="2011-03" db="EMBL/GenBank/DDBJ databases">
        <title>Annotation of Magnaporthe poae ATCC 64411.</title>
        <authorList>
            <person name="Ma L.-J."/>
            <person name="Dead R."/>
            <person name="Young S.K."/>
            <person name="Zeng Q."/>
            <person name="Gargeya S."/>
            <person name="Fitzgerald M."/>
            <person name="Haas B."/>
            <person name="Abouelleil A."/>
            <person name="Alvarado L."/>
            <person name="Arachchi H.M."/>
            <person name="Berlin A."/>
            <person name="Brown A."/>
            <person name="Chapman S.B."/>
            <person name="Chen Z."/>
            <person name="Dunbar C."/>
            <person name="Freedman E."/>
            <person name="Gearin G."/>
            <person name="Gellesch M."/>
            <person name="Goldberg J."/>
            <person name="Griggs A."/>
            <person name="Gujja S."/>
            <person name="Heiman D."/>
            <person name="Howarth C."/>
            <person name="Larson L."/>
            <person name="Lui A."/>
            <person name="MacDonald P.J.P."/>
            <person name="Mehta T."/>
            <person name="Montmayeur A."/>
            <person name="Murphy C."/>
            <person name="Neiman D."/>
            <person name="Pearson M."/>
            <person name="Priest M."/>
            <person name="Roberts A."/>
            <person name="Saif S."/>
            <person name="Shea T."/>
            <person name="Shenoy N."/>
            <person name="Sisk P."/>
            <person name="Stolte C."/>
            <person name="Sykes S."/>
            <person name="Yandava C."/>
            <person name="Wortman J."/>
            <person name="Nusbaum C."/>
            <person name="Birren B."/>
        </authorList>
    </citation>
    <scope>NUCLEOTIDE SEQUENCE</scope>
    <source>
        <strain evidence="1">ATCC 64411</strain>
    </source>
</reference>
<accession>A0A0H2TZV8</accession>
<dbReference type="VEuPathDB" id="FungiDB:MAPG_08414"/>